<gene>
    <name evidence="2" type="ORF">H8792_000755</name>
</gene>
<comment type="caution">
    <text evidence="2">The sequence shown here is derived from an EMBL/GenBank/DDBJ whole genome shotgun (WGS) entry which is preliminary data.</text>
</comment>
<dbReference type="Proteomes" id="UP001193680">
    <property type="component" value="Unassembled WGS sequence"/>
</dbReference>
<dbReference type="Gene3D" id="3.20.20.140">
    <property type="entry name" value="Metal-dependent hydrolases"/>
    <property type="match status" value="1"/>
</dbReference>
<evidence type="ECO:0000259" key="1">
    <source>
        <dbReference type="SMART" id="SM00481"/>
    </source>
</evidence>
<sequence>MKVDLHCHTSASDGSLAPGELLQRALEREIDCLAITDHDTTRGYEILRQELQSDSRLKLIAGTEISCNWQERTIHIVALNFQVDHQGLQGGLQRIRQSRRDRAAAMLEKFDNHRHFNFPDMQQKLEELVGEGVVGRGHFAELLIREGRVKNAQQAFDRFLKKGRIGYVKAEWPSLQEVVGWIRDAGGVAVIAHPALYKLTSRKLNQLIEDFIDAGGKAIEVVNQPRPCADIIGMAERARRYGLYASVGSDFHRPEHRWRDLGWLAPLPESVAPVWDLF</sequence>
<dbReference type="Pfam" id="PF02811">
    <property type="entry name" value="PHP"/>
    <property type="match status" value="1"/>
</dbReference>
<dbReference type="InterPro" id="IPR003141">
    <property type="entry name" value="Pol/His_phosphatase_N"/>
</dbReference>
<organism evidence="2 3">
    <name type="scientific">Thiomicrorhabdus heinhorstiae</name>
    <dbReference type="NCBI Taxonomy" id="2748010"/>
    <lineage>
        <taxon>Bacteria</taxon>
        <taxon>Pseudomonadati</taxon>
        <taxon>Pseudomonadota</taxon>
        <taxon>Gammaproteobacteria</taxon>
        <taxon>Thiotrichales</taxon>
        <taxon>Piscirickettsiaceae</taxon>
        <taxon>Thiomicrorhabdus</taxon>
    </lineage>
</organism>
<dbReference type="InterPro" id="IPR004013">
    <property type="entry name" value="PHP_dom"/>
</dbReference>
<dbReference type="InterPro" id="IPR016195">
    <property type="entry name" value="Pol/histidinol_Pase-like"/>
</dbReference>
<dbReference type="RefSeq" id="WP_194947228.1">
    <property type="nucleotide sequence ID" value="NZ_JACBGI020000001.1"/>
</dbReference>
<dbReference type="PANTHER" id="PTHR42924">
    <property type="entry name" value="EXONUCLEASE"/>
    <property type="match status" value="1"/>
</dbReference>
<dbReference type="Gene3D" id="1.10.150.650">
    <property type="match status" value="1"/>
</dbReference>
<keyword evidence="3" id="KW-1185">Reference proteome</keyword>
<dbReference type="InterPro" id="IPR052018">
    <property type="entry name" value="PHP_domain"/>
</dbReference>
<dbReference type="EMBL" id="JACBGI020000001">
    <property type="protein sequence ID" value="MBF6056868.1"/>
    <property type="molecule type" value="Genomic_DNA"/>
</dbReference>
<dbReference type="SMART" id="SM00481">
    <property type="entry name" value="POLIIIAc"/>
    <property type="match status" value="1"/>
</dbReference>
<feature type="domain" description="Polymerase/histidinol phosphatase N-terminal" evidence="1">
    <location>
        <begin position="3"/>
        <end position="69"/>
    </location>
</feature>
<proteinExistence type="predicted"/>
<reference evidence="2 3" key="1">
    <citation type="submission" date="2020-06" db="EMBL/GenBank/DDBJ databases">
        <authorList>
            <person name="Scott K."/>
        </authorList>
    </citation>
    <scope>NUCLEOTIDE SEQUENCE [LARGE SCALE GENOMIC DNA]</scope>
    <source>
        <strain evidence="2 3">HH1</strain>
    </source>
</reference>
<evidence type="ECO:0000313" key="3">
    <source>
        <dbReference type="Proteomes" id="UP001193680"/>
    </source>
</evidence>
<dbReference type="PANTHER" id="PTHR42924:SF3">
    <property type="entry name" value="POLYMERASE_HISTIDINOL PHOSPHATASE N-TERMINAL DOMAIN-CONTAINING PROTEIN"/>
    <property type="match status" value="1"/>
</dbReference>
<dbReference type="SUPFAM" id="SSF89550">
    <property type="entry name" value="PHP domain-like"/>
    <property type="match status" value="1"/>
</dbReference>
<name>A0ABS0BSR0_9GAMM</name>
<evidence type="ECO:0000313" key="2">
    <source>
        <dbReference type="EMBL" id="MBF6056868.1"/>
    </source>
</evidence>
<protein>
    <submittedName>
        <fullName evidence="2">PHP domain-containing protein</fullName>
    </submittedName>
</protein>
<accession>A0ABS0BSR0</accession>
<reference evidence="2 3" key="2">
    <citation type="submission" date="2020-11" db="EMBL/GenBank/DDBJ databases">
        <title>Sulfur oxidizing isolate from Hospital Hole Sinkhole.</title>
        <authorList>
            <person name="Scott K.M."/>
        </authorList>
    </citation>
    <scope>NUCLEOTIDE SEQUENCE [LARGE SCALE GENOMIC DNA]</scope>
    <source>
        <strain evidence="2 3">HH1</strain>
    </source>
</reference>
<dbReference type="CDD" id="cd07438">
    <property type="entry name" value="PHP_HisPPase_AMP"/>
    <property type="match status" value="1"/>
</dbReference>